<evidence type="ECO:0000313" key="2">
    <source>
        <dbReference type="EMBL" id="GDH47249.1"/>
    </source>
</evidence>
<evidence type="ECO:0000313" key="8">
    <source>
        <dbReference type="Proteomes" id="UP000372890"/>
    </source>
</evidence>
<name>A0A093D7D6_ECOLX</name>
<dbReference type="Proteomes" id="UP000372890">
    <property type="component" value="Unassembled WGS sequence"/>
</dbReference>
<gene>
    <name evidence="2" type="primary">ydfA_2</name>
    <name evidence="2" type="ORF">BvCmsKKP061_02945</name>
    <name evidence="1" type="ORF">CV83915_00451</name>
    <name evidence="3" type="ORF">NCTC8621_03191</name>
    <name evidence="4" type="ORF">NCTC9001_03419</name>
</gene>
<dbReference type="EMBL" id="BFXY01000082">
    <property type="protein sequence ID" value="GDH47249.1"/>
    <property type="molecule type" value="Genomic_DNA"/>
</dbReference>
<evidence type="ECO:0000313" key="3">
    <source>
        <dbReference type="EMBL" id="STH83174.1"/>
    </source>
</evidence>
<proteinExistence type="predicted"/>
<dbReference type="Proteomes" id="UP000255093">
    <property type="component" value="Unassembled WGS sequence"/>
</dbReference>
<protein>
    <submittedName>
        <fullName evidence="3">Putative prophage protein</fullName>
    </submittedName>
</protein>
<dbReference type="OMA" id="MFASTHR"/>
<dbReference type="Pfam" id="PF07151">
    <property type="entry name" value="DUF1391"/>
    <property type="match status" value="1"/>
</dbReference>
<organism evidence="2 7">
    <name type="scientific">Escherichia coli</name>
    <dbReference type="NCBI Taxonomy" id="562"/>
    <lineage>
        <taxon>Bacteria</taxon>
        <taxon>Pseudomonadati</taxon>
        <taxon>Pseudomonadota</taxon>
        <taxon>Gammaproteobacteria</taxon>
        <taxon>Enterobacterales</taxon>
        <taxon>Enterobacteriaceae</taxon>
        <taxon>Escherichia</taxon>
    </lineage>
</organism>
<dbReference type="Proteomes" id="UP000303027">
    <property type="component" value="Unassembled WGS sequence"/>
</dbReference>
<accession>A0A093D7D6</accession>
<reference evidence="1 5" key="1">
    <citation type="submission" date="2017-11" db="EMBL/GenBank/DDBJ databases">
        <title>Escherichia coli CV839-15 Genome sequencing and assembly.</title>
        <authorList>
            <person name="Li Z."/>
            <person name="Song N."/>
            <person name="Li W."/>
            <person name="Philip H.R."/>
            <person name="Bu Z."/>
            <person name="Siguo L."/>
        </authorList>
    </citation>
    <scope>NUCLEOTIDE SEQUENCE [LARGE SCALE GENOMIC DNA]</scope>
    <source>
        <strain evidence="1 5">CV839-15</strain>
    </source>
</reference>
<dbReference type="EMBL" id="UGBW01000003">
    <property type="protein sequence ID" value="STH83174.1"/>
    <property type="molecule type" value="Genomic_DNA"/>
</dbReference>
<dbReference type="AlphaFoldDB" id="A0A093D7D6"/>
<dbReference type="InterPro" id="IPR009821">
    <property type="entry name" value="DUF1391"/>
</dbReference>
<dbReference type="EMBL" id="CP024978">
    <property type="protein sequence ID" value="ATZ30824.1"/>
    <property type="molecule type" value="Genomic_DNA"/>
</dbReference>
<evidence type="ECO:0000313" key="5">
    <source>
        <dbReference type="Proteomes" id="UP000236551"/>
    </source>
</evidence>
<reference evidence="3 6" key="3">
    <citation type="submission" date="2018-06" db="EMBL/GenBank/DDBJ databases">
        <authorList>
            <consortium name="Pathogen Informatics"/>
            <person name="Doyle S."/>
        </authorList>
    </citation>
    <scope>NUCLEOTIDE SEQUENCE [LARGE SCALE GENOMIC DNA]</scope>
    <source>
        <strain evidence="3 6">NCTC8621</strain>
    </source>
</reference>
<evidence type="ECO:0000313" key="6">
    <source>
        <dbReference type="Proteomes" id="UP000255093"/>
    </source>
</evidence>
<evidence type="ECO:0000313" key="7">
    <source>
        <dbReference type="Proteomes" id="UP000303027"/>
    </source>
</evidence>
<evidence type="ECO:0000313" key="4">
    <source>
        <dbReference type="EMBL" id="VFS19424.1"/>
    </source>
</evidence>
<reference evidence="4 8" key="4">
    <citation type="submission" date="2019-03" db="EMBL/GenBank/DDBJ databases">
        <authorList>
            <consortium name="Pathogen Informatics"/>
        </authorList>
    </citation>
    <scope>NUCLEOTIDE SEQUENCE [LARGE SCALE GENOMIC DNA]</scope>
    <source>
        <strain evidence="4 8">NCTC9001</strain>
    </source>
</reference>
<sequence>MTAGFNFNNYAAGFCSATPALRGNEVSMDTIDLGNSESLVCGVFPNQDGTFTAMTYTKSKTFKTENGARRWLERNSGE</sequence>
<evidence type="ECO:0000313" key="1">
    <source>
        <dbReference type="EMBL" id="ATZ30824.1"/>
    </source>
</evidence>
<reference evidence="2 7" key="2">
    <citation type="submission" date="2018-04" db="EMBL/GenBank/DDBJ databases">
        <title>Large scale genomics of bovine and human commensal E. coli to reveal the emerging process of EHEC.</title>
        <authorList>
            <person name="Arimizu Y."/>
            <person name="Ogura Y."/>
        </authorList>
    </citation>
    <scope>NUCLEOTIDE SEQUENCE [LARGE SCALE GENOMIC DNA]</scope>
    <source>
        <strain evidence="2 7">KK-P061</strain>
    </source>
</reference>
<dbReference type="EMBL" id="CAADIS010000004">
    <property type="protein sequence ID" value="VFS19424.1"/>
    <property type="molecule type" value="Genomic_DNA"/>
</dbReference>
<dbReference type="Proteomes" id="UP000236551">
    <property type="component" value="Chromosome"/>
</dbReference>